<dbReference type="Gene3D" id="3.40.710.10">
    <property type="entry name" value="DD-peptidase/beta-lactamase superfamily"/>
    <property type="match status" value="1"/>
</dbReference>
<dbReference type="Proteomes" id="UP001500393">
    <property type="component" value="Unassembled WGS sequence"/>
</dbReference>
<dbReference type="InterPro" id="IPR001460">
    <property type="entry name" value="PCN-bd_Tpept"/>
</dbReference>
<comment type="catalytic activity">
    <reaction evidence="8">
        <text>[GlcNAc-(1-&gt;4)-Mur2Ac(oyl-L-Ala-gamma-D-Glu-L-Lys-D-Ala-D-Ala)](n)-di-trans,octa-cis-undecaprenyl diphosphate + beta-D-GlcNAc-(1-&gt;4)-Mur2Ac(oyl-L-Ala-gamma-D-Glu-L-Lys-D-Ala-D-Ala)-di-trans,octa-cis-undecaprenyl diphosphate = [GlcNAc-(1-&gt;4)-Mur2Ac(oyl-L-Ala-gamma-D-Glu-L-Lys-D-Ala-D-Ala)](n+1)-di-trans,octa-cis-undecaprenyl diphosphate + di-trans,octa-cis-undecaprenyl diphosphate + H(+)</text>
        <dbReference type="Rhea" id="RHEA:23708"/>
        <dbReference type="Rhea" id="RHEA-COMP:9602"/>
        <dbReference type="Rhea" id="RHEA-COMP:9603"/>
        <dbReference type="ChEBI" id="CHEBI:15378"/>
        <dbReference type="ChEBI" id="CHEBI:58405"/>
        <dbReference type="ChEBI" id="CHEBI:60033"/>
        <dbReference type="ChEBI" id="CHEBI:78435"/>
        <dbReference type="EC" id="2.4.99.28"/>
    </reaction>
</comment>
<keyword evidence="6" id="KW-0511">Multifunctional enzyme</keyword>
<dbReference type="InterPro" id="IPR001264">
    <property type="entry name" value="Glyco_trans_51"/>
</dbReference>
<reference evidence="12" key="1">
    <citation type="journal article" date="2019" name="Int. J. Syst. Evol. Microbiol.">
        <title>The Global Catalogue of Microorganisms (GCM) 10K type strain sequencing project: providing services to taxonomists for standard genome sequencing and annotation.</title>
        <authorList>
            <consortium name="The Broad Institute Genomics Platform"/>
            <consortium name="The Broad Institute Genome Sequencing Center for Infectious Disease"/>
            <person name="Wu L."/>
            <person name="Ma J."/>
        </authorList>
    </citation>
    <scope>NUCLEOTIDE SEQUENCE [LARGE SCALE GENOMIC DNA]</scope>
    <source>
        <strain evidence="12">JCM 14969</strain>
    </source>
</reference>
<evidence type="ECO:0000256" key="7">
    <source>
        <dbReference type="ARBA" id="ARBA00034000"/>
    </source>
</evidence>
<evidence type="ECO:0000256" key="5">
    <source>
        <dbReference type="ARBA" id="ARBA00022801"/>
    </source>
</evidence>
<proteinExistence type="predicted"/>
<protein>
    <submittedName>
        <fullName evidence="11">Transglycosylase domain-containing protein</fullName>
    </submittedName>
</protein>
<evidence type="ECO:0000256" key="4">
    <source>
        <dbReference type="ARBA" id="ARBA00022679"/>
    </source>
</evidence>
<keyword evidence="1" id="KW-0121">Carboxypeptidase</keyword>
<accession>A0ABP4PTE4</accession>
<sequence>MRARDKGDRGVVQSVVLFLGVSVLSGALAAGLAIPFAGLAGFTTEKTSETLEDLPQELKTVPLAQKSAILAADGSLVANLYEQNRIPVKLSQINPIMRTAIVAIEDDRFFEHGALDAKGTLRALLRNQTEGTVQQGGSSITQQYVKMSLIEKANAANDPEAIEAATAETYQRKVAELRYAVAVEKQFSKSEILEKYLNLANFGDGAYGVEAAARHYFSTTAAKLTLPQAALLAGLVKNPSGYDPTNNAKRAKDRRDLVLKRMLELKVISVAQANAALKTPVFDPAKVKPVPNGCANSKYPFYCEYVVAKLLENPAFGKTDKAREHYIKTAGIVVRTSLDPKIQEAAQKSINEHSKPTDSAVAAITMVEPGTGIVKAMVQSKPYGGGRNQTAYNYNVEKSYAGGYGGFQNGSTMKAFTIAAAIQKGIPLTYRINSPRTIDLGGAKFSTCTGTTTAGNDYRPSNSTSAQGDLSMIDAARASTNTYFLQLSERIGLCPIAKVAASLGMYDAQTNKPLQQVVSMTLGVDTVTPLMMANAYATFAARGLYCAPLLITSVTDKNGKALKTPGPSCKQALAPEVADGVNYVLQQVMMPGGTGGSLKFGSSDLAGKTGTINANKAVWFAGYSTRMAAASVVADANLPYTNLINQTLDGKKMRDASGSGTAGPLWKTAMQGALKGLPSTRFTAPSDKTRRGDVKDLPSLGGMNPDEAANKLRSLGFQAQIAPGQVNSEEAAGTVAYTSPRQSEGAPEGSMVTIYVSNGSKAQQPPTAPNSPKPPNPPNTGKPGNPLPNCPPWHPKYPNCTGR</sequence>
<evidence type="ECO:0000256" key="9">
    <source>
        <dbReference type="SAM" id="MobiDB-lite"/>
    </source>
</evidence>
<feature type="region of interest" description="Disordered" evidence="9">
    <location>
        <begin position="677"/>
        <end position="708"/>
    </location>
</feature>
<dbReference type="InterPro" id="IPR050396">
    <property type="entry name" value="Glycosyltr_51/Transpeptidase"/>
</dbReference>
<dbReference type="RefSeq" id="WP_344218061.1">
    <property type="nucleotide sequence ID" value="NZ_BAAAOS010000037.1"/>
</dbReference>
<dbReference type="Pfam" id="PF00905">
    <property type="entry name" value="Transpeptidase"/>
    <property type="match status" value="1"/>
</dbReference>
<evidence type="ECO:0000256" key="8">
    <source>
        <dbReference type="ARBA" id="ARBA00049902"/>
    </source>
</evidence>
<keyword evidence="2" id="KW-0645">Protease</keyword>
<name>A0ABP4PTE4_9ACTN</name>
<dbReference type="InterPro" id="IPR023346">
    <property type="entry name" value="Lysozyme-like_dom_sf"/>
</dbReference>
<evidence type="ECO:0000256" key="2">
    <source>
        <dbReference type="ARBA" id="ARBA00022670"/>
    </source>
</evidence>
<keyword evidence="5" id="KW-0378">Hydrolase</keyword>
<keyword evidence="4" id="KW-0808">Transferase</keyword>
<evidence type="ECO:0000256" key="3">
    <source>
        <dbReference type="ARBA" id="ARBA00022676"/>
    </source>
</evidence>
<dbReference type="SUPFAM" id="SSF53955">
    <property type="entry name" value="Lysozyme-like"/>
    <property type="match status" value="1"/>
</dbReference>
<dbReference type="PROSITE" id="PS51178">
    <property type="entry name" value="PASTA"/>
    <property type="match status" value="1"/>
</dbReference>
<evidence type="ECO:0000256" key="6">
    <source>
        <dbReference type="ARBA" id="ARBA00023268"/>
    </source>
</evidence>
<dbReference type="Pfam" id="PF03793">
    <property type="entry name" value="PASTA"/>
    <property type="match status" value="1"/>
</dbReference>
<dbReference type="InterPro" id="IPR012338">
    <property type="entry name" value="Beta-lactam/transpept-like"/>
</dbReference>
<comment type="catalytic activity">
    <reaction evidence="7">
        <text>Preferential cleavage: (Ac)2-L-Lys-D-Ala-|-D-Ala. Also transpeptidation of peptidyl-alanyl moieties that are N-acyl substituents of D-alanine.</text>
        <dbReference type="EC" id="3.4.16.4"/>
    </reaction>
</comment>
<dbReference type="SMART" id="SM00740">
    <property type="entry name" value="PASTA"/>
    <property type="match status" value="1"/>
</dbReference>
<dbReference type="PANTHER" id="PTHR32282:SF33">
    <property type="entry name" value="PEPTIDOGLYCAN GLYCOSYLTRANSFERASE"/>
    <property type="match status" value="1"/>
</dbReference>
<dbReference type="PANTHER" id="PTHR32282">
    <property type="entry name" value="BINDING PROTEIN TRANSPEPTIDASE, PUTATIVE-RELATED"/>
    <property type="match status" value="1"/>
</dbReference>
<feature type="region of interest" description="Disordered" evidence="9">
    <location>
        <begin position="754"/>
        <end position="803"/>
    </location>
</feature>
<keyword evidence="3" id="KW-0328">Glycosyltransferase</keyword>
<evidence type="ECO:0000313" key="11">
    <source>
        <dbReference type="EMBL" id="GAA1590824.1"/>
    </source>
</evidence>
<dbReference type="SUPFAM" id="SSF56601">
    <property type="entry name" value="beta-lactamase/transpeptidase-like"/>
    <property type="match status" value="1"/>
</dbReference>
<dbReference type="EMBL" id="BAAAOS010000037">
    <property type="protein sequence ID" value="GAA1590824.1"/>
    <property type="molecule type" value="Genomic_DNA"/>
</dbReference>
<dbReference type="Pfam" id="PF00912">
    <property type="entry name" value="Transgly"/>
    <property type="match status" value="1"/>
</dbReference>
<dbReference type="Gene3D" id="1.10.3810.10">
    <property type="entry name" value="Biosynthetic peptidoglycan transglycosylase-like"/>
    <property type="match status" value="1"/>
</dbReference>
<gene>
    <name evidence="11" type="ORF">GCM10009789_50750</name>
</gene>
<comment type="caution">
    <text evidence="11">The sequence shown here is derived from an EMBL/GenBank/DDBJ whole genome shotgun (WGS) entry which is preliminary data.</text>
</comment>
<dbReference type="InterPro" id="IPR036950">
    <property type="entry name" value="PBP_transglycosylase"/>
</dbReference>
<feature type="domain" description="PASTA" evidence="10">
    <location>
        <begin position="691"/>
        <end position="758"/>
    </location>
</feature>
<evidence type="ECO:0000313" key="12">
    <source>
        <dbReference type="Proteomes" id="UP001500393"/>
    </source>
</evidence>
<keyword evidence="12" id="KW-1185">Reference proteome</keyword>
<dbReference type="InterPro" id="IPR005543">
    <property type="entry name" value="PASTA_dom"/>
</dbReference>
<organism evidence="11 12">
    <name type="scientific">Kribbella sancticallisti</name>
    <dbReference type="NCBI Taxonomy" id="460087"/>
    <lineage>
        <taxon>Bacteria</taxon>
        <taxon>Bacillati</taxon>
        <taxon>Actinomycetota</taxon>
        <taxon>Actinomycetes</taxon>
        <taxon>Propionibacteriales</taxon>
        <taxon>Kribbellaceae</taxon>
        <taxon>Kribbella</taxon>
    </lineage>
</organism>
<feature type="compositionally biased region" description="Pro residues" evidence="9">
    <location>
        <begin position="766"/>
        <end position="795"/>
    </location>
</feature>
<dbReference type="Gene3D" id="3.30.10.20">
    <property type="match status" value="1"/>
</dbReference>
<dbReference type="CDD" id="cd06577">
    <property type="entry name" value="PASTA_pknB"/>
    <property type="match status" value="1"/>
</dbReference>
<evidence type="ECO:0000256" key="1">
    <source>
        <dbReference type="ARBA" id="ARBA00022645"/>
    </source>
</evidence>
<feature type="compositionally biased region" description="Polar residues" evidence="9">
    <location>
        <begin position="755"/>
        <end position="764"/>
    </location>
</feature>
<evidence type="ECO:0000259" key="10">
    <source>
        <dbReference type="PROSITE" id="PS51178"/>
    </source>
</evidence>
<feature type="compositionally biased region" description="Basic and acidic residues" evidence="9">
    <location>
        <begin position="687"/>
        <end position="696"/>
    </location>
</feature>